<evidence type="ECO:0000256" key="4">
    <source>
        <dbReference type="ARBA" id="ARBA00022840"/>
    </source>
</evidence>
<dbReference type="InterPro" id="IPR042099">
    <property type="entry name" value="ANL_N_sf"/>
</dbReference>
<keyword evidence="3" id="KW-0547">Nucleotide-binding</keyword>
<dbReference type="InterPro" id="IPR000873">
    <property type="entry name" value="AMP-dep_synth/lig_dom"/>
</dbReference>
<dbReference type="PANTHER" id="PTHR43605">
    <property type="entry name" value="ACYL-COENZYME A SYNTHETASE"/>
    <property type="match status" value="1"/>
</dbReference>
<feature type="domain" description="AMP-binding enzyme C-terminal" evidence="6">
    <location>
        <begin position="454"/>
        <end position="532"/>
    </location>
</feature>
<dbReference type="GO" id="GO:0005524">
    <property type="term" value="F:ATP binding"/>
    <property type="evidence" value="ECO:0007669"/>
    <property type="project" value="UniProtKB-KW"/>
</dbReference>
<name>A0A0K0X040_MYCGD</name>
<dbReference type="Pfam" id="PF00501">
    <property type="entry name" value="AMP-binding"/>
    <property type="match status" value="1"/>
</dbReference>
<reference evidence="7 8" key="1">
    <citation type="submission" date="2015-07" db="EMBL/GenBank/DDBJ databases">
        <title>Complete genome sequence of Mycobacterium goodii X7B, a facultative thermophilic biodesulfurizing bacterium.</title>
        <authorList>
            <person name="Yu B."/>
            <person name="Li F."/>
            <person name="Xu P."/>
        </authorList>
    </citation>
    <scope>NUCLEOTIDE SEQUENCE [LARGE SCALE GENOMIC DNA]</scope>
    <source>
        <strain evidence="7 8">X7B</strain>
    </source>
</reference>
<dbReference type="SUPFAM" id="SSF56801">
    <property type="entry name" value="Acetyl-CoA synthetase-like"/>
    <property type="match status" value="1"/>
</dbReference>
<dbReference type="Gene3D" id="3.30.300.30">
    <property type="match status" value="1"/>
</dbReference>
<dbReference type="GO" id="GO:0016405">
    <property type="term" value="F:CoA-ligase activity"/>
    <property type="evidence" value="ECO:0007669"/>
    <property type="project" value="UniProtKB-ARBA"/>
</dbReference>
<dbReference type="PROSITE" id="PS00455">
    <property type="entry name" value="AMP_BINDING"/>
    <property type="match status" value="1"/>
</dbReference>
<dbReference type="Gene3D" id="3.40.50.12780">
    <property type="entry name" value="N-terminal domain of ligase-like"/>
    <property type="match status" value="1"/>
</dbReference>
<gene>
    <name evidence="7" type="ORF">AFA91_01790</name>
</gene>
<dbReference type="PATRIC" id="fig|134601.6.peg.372"/>
<dbReference type="InterPro" id="IPR045851">
    <property type="entry name" value="AMP-bd_C_sf"/>
</dbReference>
<evidence type="ECO:0000313" key="7">
    <source>
        <dbReference type="EMBL" id="AKS30815.1"/>
    </source>
</evidence>
<dbReference type="OrthoDB" id="9803968at2"/>
<dbReference type="Proteomes" id="UP000062255">
    <property type="component" value="Chromosome"/>
</dbReference>
<dbReference type="InterPro" id="IPR025110">
    <property type="entry name" value="AMP-bd_C"/>
</dbReference>
<dbReference type="InterPro" id="IPR051087">
    <property type="entry name" value="Mitochondrial_ACSM"/>
</dbReference>
<evidence type="ECO:0000256" key="2">
    <source>
        <dbReference type="ARBA" id="ARBA00022598"/>
    </source>
</evidence>
<evidence type="ECO:0000256" key="3">
    <source>
        <dbReference type="ARBA" id="ARBA00022741"/>
    </source>
</evidence>
<evidence type="ECO:0000259" key="6">
    <source>
        <dbReference type="Pfam" id="PF13193"/>
    </source>
</evidence>
<dbReference type="KEGG" id="mgo:AFA91_01790"/>
<feature type="domain" description="AMP-dependent synthetase/ligase" evidence="5">
    <location>
        <begin position="41"/>
        <end position="403"/>
    </location>
</feature>
<dbReference type="InterPro" id="IPR020845">
    <property type="entry name" value="AMP-binding_CS"/>
</dbReference>
<dbReference type="AlphaFoldDB" id="A0A0K0X040"/>
<dbReference type="STRING" id="134601.AFA91_01790"/>
<dbReference type="EMBL" id="CP012150">
    <property type="protein sequence ID" value="AKS30815.1"/>
    <property type="molecule type" value="Genomic_DNA"/>
</dbReference>
<evidence type="ECO:0000256" key="1">
    <source>
        <dbReference type="ARBA" id="ARBA00006432"/>
    </source>
</evidence>
<organism evidence="7 8">
    <name type="scientific">Mycolicibacterium goodii</name>
    <name type="common">Mycobacterium goodii</name>
    <dbReference type="NCBI Taxonomy" id="134601"/>
    <lineage>
        <taxon>Bacteria</taxon>
        <taxon>Bacillati</taxon>
        <taxon>Actinomycetota</taxon>
        <taxon>Actinomycetes</taxon>
        <taxon>Mycobacteriales</taxon>
        <taxon>Mycobacteriaceae</taxon>
        <taxon>Mycolicibacterium</taxon>
    </lineage>
</organism>
<dbReference type="GO" id="GO:0004321">
    <property type="term" value="F:fatty-acyl-CoA synthase activity"/>
    <property type="evidence" value="ECO:0007669"/>
    <property type="project" value="TreeGrafter"/>
</dbReference>
<dbReference type="GO" id="GO:0015645">
    <property type="term" value="F:fatty acid ligase activity"/>
    <property type="evidence" value="ECO:0007669"/>
    <property type="project" value="TreeGrafter"/>
</dbReference>
<dbReference type="Pfam" id="PF13193">
    <property type="entry name" value="AMP-binding_C"/>
    <property type="match status" value="1"/>
</dbReference>
<proteinExistence type="inferred from homology"/>
<keyword evidence="2 7" id="KW-0436">Ligase</keyword>
<keyword evidence="4" id="KW-0067">ATP-binding</keyword>
<sequence length="549" mass="58683">MTHHVPVDDRAWAAIESRLDRDPFGADFNTAHEACSRYASDPGRMALTIRHEDGSADRWTYHDLDREAAKAARVFARAGLRPGDRVAGLLSRQVESWITALAAWRSGLVYVPLFGGFGPEPIALRLKAARVAAVVVDARYRTALQQAQQLGDVDVMVFVTGASVEAGDRSFWSELDAADADGPLVPTKLGDTATVLFTSGTSGTPKACVMTHAAFLSVMPYVVSVLGLGPQSRDVVFSTADPAWAYGLYSTGASVMALGVHRVMYTGPFDPEKWYRVLSEERATVVTTAPAALRRWTEPLANGGVPASLRLVAAAGEPLTEAVASAWAASGAPAVRNGYGLSEVGMLLGDVLDAGASLHPGKIAASIPGFEVFLADRDGTPVGAGEPGLIAVRRPRHQMSAGYENVPERWETRWRGDVFLTEDLAVRDADGRWQVLGRDDDIIIASGHNVSPVEVENALLQHPGVAEAAAVAHVDDAYGNVVRAVVVRTDSAPAESVMVNELKSLVGQHVGRYATPRVIDFVSELPRTEVGKLRRSALRAEPMSRLSSP</sequence>
<dbReference type="PANTHER" id="PTHR43605:SF10">
    <property type="entry name" value="ACYL-COA SYNTHETASE MEDIUM CHAIN FAMILY MEMBER 3"/>
    <property type="match status" value="1"/>
</dbReference>
<dbReference type="GO" id="GO:0006637">
    <property type="term" value="P:acyl-CoA metabolic process"/>
    <property type="evidence" value="ECO:0007669"/>
    <property type="project" value="TreeGrafter"/>
</dbReference>
<evidence type="ECO:0000313" key="8">
    <source>
        <dbReference type="Proteomes" id="UP000062255"/>
    </source>
</evidence>
<comment type="similarity">
    <text evidence="1">Belongs to the ATP-dependent AMP-binding enzyme family.</text>
</comment>
<dbReference type="GO" id="GO:0006633">
    <property type="term" value="P:fatty acid biosynthetic process"/>
    <property type="evidence" value="ECO:0007669"/>
    <property type="project" value="TreeGrafter"/>
</dbReference>
<dbReference type="RefSeq" id="WP_049743219.1">
    <property type="nucleotide sequence ID" value="NZ_CP012150.1"/>
</dbReference>
<evidence type="ECO:0000259" key="5">
    <source>
        <dbReference type="Pfam" id="PF00501"/>
    </source>
</evidence>
<accession>A0A0K0X040</accession>
<protein>
    <submittedName>
        <fullName evidence="7">Acetate--CoA ligase</fullName>
    </submittedName>
</protein>